<organism evidence="5">
    <name type="scientific">viral metagenome</name>
    <dbReference type="NCBI Taxonomy" id="1070528"/>
    <lineage>
        <taxon>unclassified sequences</taxon>
        <taxon>metagenomes</taxon>
        <taxon>organismal metagenomes</taxon>
    </lineage>
</organism>
<name>A0A6C0I891_9ZZZZ</name>
<proteinExistence type="predicted"/>
<dbReference type="PANTHER" id="PTHR12213:SF0">
    <property type="entry name" value="CORRINOID ADENOSYLTRANSFERASE MMAB"/>
    <property type="match status" value="1"/>
</dbReference>
<evidence type="ECO:0000256" key="1">
    <source>
        <dbReference type="ARBA" id="ARBA00022679"/>
    </source>
</evidence>
<dbReference type="SUPFAM" id="SSF89028">
    <property type="entry name" value="Cobalamin adenosyltransferase-like"/>
    <property type="match status" value="1"/>
</dbReference>
<dbReference type="InterPro" id="IPR029499">
    <property type="entry name" value="PduO-typ"/>
</dbReference>
<sequence length="247" mass="28812">MKIYTKTGDNGSSSLYTGSRKSKSNIIFKFLGDFDELNSNLAMVKAFHKELLEKETVQVYNAPGAGAMFYKDHVGVDSGKYYEWFALSQYIYEIQVNIMDISAFIATPAYSSDTKVPLGLTMDDHLEKWNEKVGFDEVNYQELEKYIDRLNDILPKLTNFVVPSGNKLLAQIHICRSICRRCERTFVDLYETEYREYIGVFDIIDRNVKNVRIYLNRLSDYLFMLSRFVGMTLNIEEDLYKRVKKTF</sequence>
<protein>
    <recommendedName>
        <fullName evidence="4">Cobalamin adenosyltransferase-like domain-containing protein</fullName>
    </recommendedName>
</protein>
<dbReference type="AlphaFoldDB" id="A0A6C0I891"/>
<dbReference type="InterPro" id="IPR016030">
    <property type="entry name" value="CblAdoTrfase-like"/>
</dbReference>
<dbReference type="GO" id="GO:0005524">
    <property type="term" value="F:ATP binding"/>
    <property type="evidence" value="ECO:0007669"/>
    <property type="project" value="UniProtKB-KW"/>
</dbReference>
<evidence type="ECO:0000259" key="4">
    <source>
        <dbReference type="Pfam" id="PF01923"/>
    </source>
</evidence>
<evidence type="ECO:0000256" key="3">
    <source>
        <dbReference type="ARBA" id="ARBA00022840"/>
    </source>
</evidence>
<accession>A0A6C0I891</accession>
<keyword evidence="3" id="KW-0067">ATP-binding</keyword>
<keyword evidence="2" id="KW-0547">Nucleotide-binding</keyword>
<dbReference type="GO" id="GO:0008817">
    <property type="term" value="F:corrinoid adenosyltransferase activity"/>
    <property type="evidence" value="ECO:0007669"/>
    <property type="project" value="TreeGrafter"/>
</dbReference>
<dbReference type="EMBL" id="MN740136">
    <property type="protein sequence ID" value="QHT89154.1"/>
    <property type="molecule type" value="Genomic_DNA"/>
</dbReference>
<feature type="domain" description="Cobalamin adenosyltransferase-like" evidence="4">
    <location>
        <begin position="3"/>
        <end position="228"/>
    </location>
</feature>
<reference evidence="5" key="1">
    <citation type="journal article" date="2020" name="Nature">
        <title>Giant virus diversity and host interactions through global metagenomics.</title>
        <authorList>
            <person name="Schulz F."/>
            <person name="Roux S."/>
            <person name="Paez-Espino D."/>
            <person name="Jungbluth S."/>
            <person name="Walsh D.A."/>
            <person name="Denef V.J."/>
            <person name="McMahon K.D."/>
            <person name="Konstantinidis K.T."/>
            <person name="Eloe-Fadrosh E.A."/>
            <person name="Kyrpides N.C."/>
            <person name="Woyke T."/>
        </authorList>
    </citation>
    <scope>NUCLEOTIDE SEQUENCE</scope>
    <source>
        <strain evidence="5">GVMAG-M-3300023184-53</strain>
    </source>
</reference>
<dbReference type="InterPro" id="IPR036451">
    <property type="entry name" value="CblAdoTrfase-like_sf"/>
</dbReference>
<dbReference type="Pfam" id="PF01923">
    <property type="entry name" value="Cob_adeno_trans"/>
    <property type="match status" value="1"/>
</dbReference>
<evidence type="ECO:0000256" key="2">
    <source>
        <dbReference type="ARBA" id="ARBA00022741"/>
    </source>
</evidence>
<keyword evidence="1" id="KW-0808">Transferase</keyword>
<dbReference type="PANTHER" id="PTHR12213">
    <property type="entry name" value="CORRINOID ADENOSYLTRANSFERASE"/>
    <property type="match status" value="1"/>
</dbReference>
<evidence type="ECO:0000313" key="5">
    <source>
        <dbReference type="EMBL" id="QHT89154.1"/>
    </source>
</evidence>
<dbReference type="Gene3D" id="1.20.1200.10">
    <property type="entry name" value="Cobalamin adenosyltransferase-like"/>
    <property type="match status" value="1"/>
</dbReference>